<evidence type="ECO:0000256" key="1">
    <source>
        <dbReference type="SAM" id="Phobius"/>
    </source>
</evidence>
<accession>A0A1W1BMH5</accession>
<gene>
    <name evidence="2" type="ORF">MNB_SV-6-724</name>
</gene>
<proteinExistence type="predicted"/>
<reference evidence="2" key="1">
    <citation type="submission" date="2016-10" db="EMBL/GenBank/DDBJ databases">
        <authorList>
            <person name="de Groot N.N."/>
        </authorList>
    </citation>
    <scope>NUCLEOTIDE SEQUENCE</scope>
</reference>
<evidence type="ECO:0000313" key="2">
    <source>
        <dbReference type="EMBL" id="SFV54734.1"/>
    </source>
</evidence>
<keyword evidence="1" id="KW-0472">Membrane</keyword>
<dbReference type="AlphaFoldDB" id="A0A1W1BMH5"/>
<name>A0A1W1BMH5_9ZZZZ</name>
<keyword evidence="1" id="KW-1133">Transmembrane helix</keyword>
<keyword evidence="1" id="KW-0812">Transmembrane</keyword>
<feature type="transmembrane region" description="Helical" evidence="1">
    <location>
        <begin position="21"/>
        <end position="38"/>
    </location>
</feature>
<dbReference type="EMBL" id="FPHC01000035">
    <property type="protein sequence ID" value="SFV54734.1"/>
    <property type="molecule type" value="Genomic_DNA"/>
</dbReference>
<organism evidence="2">
    <name type="scientific">hydrothermal vent metagenome</name>
    <dbReference type="NCBI Taxonomy" id="652676"/>
    <lineage>
        <taxon>unclassified sequences</taxon>
        <taxon>metagenomes</taxon>
        <taxon>ecological metagenomes</taxon>
    </lineage>
</organism>
<sequence length="47" mass="5529">MRTTKRTRERRDIDMPGVDEALLGLIIIVVVFGGYWFMKEARSDEEK</sequence>
<protein>
    <submittedName>
        <fullName evidence="2">Uncharacterized protein</fullName>
    </submittedName>
</protein>